<dbReference type="PROSITE" id="PS50937">
    <property type="entry name" value="HTH_MERR_2"/>
    <property type="match status" value="1"/>
</dbReference>
<dbReference type="InterPro" id="IPR029063">
    <property type="entry name" value="SAM-dependent_MTases_sf"/>
</dbReference>
<proteinExistence type="predicted"/>
<dbReference type="PROSITE" id="PS00552">
    <property type="entry name" value="HTH_MERR_1"/>
    <property type="match status" value="1"/>
</dbReference>
<dbReference type="PRINTS" id="PR00040">
    <property type="entry name" value="HTHMERR"/>
</dbReference>
<dbReference type="Pfam" id="PF08241">
    <property type="entry name" value="Methyltransf_11"/>
    <property type="match status" value="1"/>
</dbReference>
<dbReference type="Proteomes" id="UP000019482">
    <property type="component" value="Unassembled WGS sequence"/>
</dbReference>
<dbReference type="EMBL" id="CBXI010000019">
    <property type="protein sequence ID" value="CDL91128.1"/>
    <property type="molecule type" value="Genomic_DNA"/>
</dbReference>
<dbReference type="OrthoDB" id="9777497at2"/>
<sequence length="403" mass="46579">MNNNEAPVFTTGEFAKKSGVTLRTLRYYDKINLLKPCSYTKSGHRLYSKSDFGKLQKILTLKFIGLSLKDISKIMNYDMEDSNIKKSLEIQRVIMKEKVHHIEAVIKSIDEAINMLDTSNTLNWDKFINIISIINTDQKWMNQYENASNLKARIRIHELFSINAKGWMNWFFEHLNIKIDSRILELGCGDGELWEKNLNRIPEGWNIVLTDFSEGMLKDAEVNLGENSGRFNFKIADAQKIPFEDNSFDVVIANNMLYHISNINLALSEIHRVLKPGGTLYASTVGKNHMKEMRDIVNVFGSKNLTLNSWTLTENFQLENGMEKLNKWFNNVKLKRYKDSLKITDEIPLMNYIFSMPGNNKSSFTGKELKNLTDFLHSEIMKNDYIYITKDTGFFSAQTALNI</sequence>
<dbReference type="GO" id="GO:0008757">
    <property type="term" value="F:S-adenosylmethionine-dependent methyltransferase activity"/>
    <property type="evidence" value="ECO:0007669"/>
    <property type="project" value="InterPro"/>
</dbReference>
<accession>W6N3S4</accession>
<organism evidence="3 4">
    <name type="scientific">Clostridium tyrobutyricum DIVETGP</name>
    <dbReference type="NCBI Taxonomy" id="1408889"/>
    <lineage>
        <taxon>Bacteria</taxon>
        <taxon>Bacillati</taxon>
        <taxon>Bacillota</taxon>
        <taxon>Clostridia</taxon>
        <taxon>Eubacteriales</taxon>
        <taxon>Clostridiaceae</taxon>
        <taxon>Clostridium</taxon>
    </lineage>
</organism>
<gene>
    <name evidence="3" type="ORF">CTDIVETGP_1198</name>
</gene>
<dbReference type="RefSeq" id="WP_017751004.1">
    <property type="nucleotide sequence ID" value="NZ_CBXI010000019.1"/>
</dbReference>
<dbReference type="CDD" id="cd02440">
    <property type="entry name" value="AdoMet_MTases"/>
    <property type="match status" value="1"/>
</dbReference>
<evidence type="ECO:0000313" key="4">
    <source>
        <dbReference type="Proteomes" id="UP000019482"/>
    </source>
</evidence>
<dbReference type="AlphaFoldDB" id="W6N3S4"/>
<feature type="domain" description="HTH merR-type" evidence="2">
    <location>
        <begin position="8"/>
        <end position="77"/>
    </location>
</feature>
<dbReference type="PANTHER" id="PTHR30204">
    <property type="entry name" value="REDOX-CYCLING DRUG-SENSING TRANSCRIPTIONAL ACTIVATOR SOXR"/>
    <property type="match status" value="1"/>
</dbReference>
<dbReference type="InterPro" id="IPR009061">
    <property type="entry name" value="DNA-bd_dom_put_sf"/>
</dbReference>
<dbReference type="InterPro" id="IPR047057">
    <property type="entry name" value="MerR_fam"/>
</dbReference>
<evidence type="ECO:0000313" key="3">
    <source>
        <dbReference type="EMBL" id="CDL91128.1"/>
    </source>
</evidence>
<comment type="caution">
    <text evidence="3">The sequence shown here is derived from an EMBL/GenBank/DDBJ whole genome shotgun (WGS) entry which is preliminary data.</text>
</comment>
<protein>
    <submittedName>
        <fullName evidence="3">Transcriptional regulator, MerR family</fullName>
    </submittedName>
</protein>
<dbReference type="GO" id="GO:0003700">
    <property type="term" value="F:DNA-binding transcription factor activity"/>
    <property type="evidence" value="ECO:0007669"/>
    <property type="project" value="InterPro"/>
</dbReference>
<dbReference type="PANTHER" id="PTHR30204:SF96">
    <property type="entry name" value="CHROMOSOME-ANCHORING PROTEIN RACA"/>
    <property type="match status" value="1"/>
</dbReference>
<name>W6N3S4_CLOTY</name>
<dbReference type="SUPFAM" id="SSF46955">
    <property type="entry name" value="Putative DNA-binding domain"/>
    <property type="match status" value="1"/>
</dbReference>
<reference evidence="3 4" key="1">
    <citation type="journal article" date="2015" name="Genome Announc.">
        <title>Draft Genome Sequence of Clostridium tyrobutyricum Strain DIVETGP, Isolated from Cow's Milk for Grana Padano Production.</title>
        <authorList>
            <person name="Soggiu A."/>
            <person name="Piras C."/>
            <person name="Gaiarsa S."/>
            <person name="Sassera D."/>
            <person name="Roncada P."/>
            <person name="Bendixen E."/>
            <person name="Brasca M."/>
            <person name="Bonizzi L."/>
        </authorList>
    </citation>
    <scope>NUCLEOTIDE SEQUENCE [LARGE SCALE GENOMIC DNA]</scope>
    <source>
        <strain evidence="3 4">DIVETGP</strain>
    </source>
</reference>
<dbReference type="InterPro" id="IPR000551">
    <property type="entry name" value="MerR-type_HTH_dom"/>
</dbReference>
<dbReference type="GeneID" id="29418651"/>
<dbReference type="SMART" id="SM00422">
    <property type="entry name" value="HTH_MERR"/>
    <property type="match status" value="1"/>
</dbReference>
<keyword evidence="4" id="KW-1185">Reference proteome</keyword>
<dbReference type="Gene3D" id="1.10.1660.10">
    <property type="match status" value="1"/>
</dbReference>
<evidence type="ECO:0000259" key="2">
    <source>
        <dbReference type="PROSITE" id="PS50937"/>
    </source>
</evidence>
<evidence type="ECO:0000256" key="1">
    <source>
        <dbReference type="ARBA" id="ARBA00023125"/>
    </source>
</evidence>
<dbReference type="CDD" id="cd01106">
    <property type="entry name" value="HTH_TipAL-Mta"/>
    <property type="match status" value="1"/>
</dbReference>
<dbReference type="SUPFAM" id="SSF53335">
    <property type="entry name" value="S-adenosyl-L-methionine-dependent methyltransferases"/>
    <property type="match status" value="1"/>
</dbReference>
<keyword evidence="1" id="KW-0238">DNA-binding</keyword>
<dbReference type="GO" id="GO:0003677">
    <property type="term" value="F:DNA binding"/>
    <property type="evidence" value="ECO:0007669"/>
    <property type="project" value="UniProtKB-KW"/>
</dbReference>
<dbReference type="Pfam" id="PF13411">
    <property type="entry name" value="MerR_1"/>
    <property type="match status" value="1"/>
</dbReference>
<dbReference type="InterPro" id="IPR013216">
    <property type="entry name" value="Methyltransf_11"/>
</dbReference>
<dbReference type="Gene3D" id="3.40.50.150">
    <property type="entry name" value="Vaccinia Virus protein VP39"/>
    <property type="match status" value="1"/>
</dbReference>